<evidence type="ECO:0000313" key="1">
    <source>
        <dbReference type="EMBL" id="XAI71171.1"/>
    </source>
</evidence>
<gene>
    <name evidence="1" type="ORF">Cygsa01_00125</name>
</gene>
<name>A0AAU6W3G2_9VIRU</name>
<organism evidence="1">
    <name type="scientific">Pseudomonas phage Cygsa01</name>
    <dbReference type="NCBI Taxonomy" id="3138529"/>
    <lineage>
        <taxon>Viruses</taxon>
    </lineage>
</organism>
<proteinExistence type="predicted"/>
<protein>
    <submittedName>
        <fullName evidence="1">Uncharacterized protein</fullName>
    </submittedName>
</protein>
<accession>A0AAU6W3G2</accession>
<reference evidence="1" key="1">
    <citation type="journal article" date="2024" name="J. Gen. Virol.">
        <title>Novel phages of Pseudomonas syringae unveil numerous potential auxiliary metabolic genes.</title>
        <authorList>
            <person name="Feltin C."/>
            <person name="Garneau J.R."/>
            <person name="Morris C.E."/>
            <person name="Berard A."/>
            <person name="Torres-Barcelo C."/>
        </authorList>
    </citation>
    <scope>NUCLEOTIDE SEQUENCE</scope>
</reference>
<sequence length="139" mass="14834">MNIGPGRIVGMKGFSDASPNMTVKYGAHKDHYTMFLLLGSAHKEKFADFNPYDALNRLGFVQDKTLSPRDAAELIGTIGQDGTSGQIEIPDGGMTIGINATLNLPQLEALVAKMRDLQGDEAKGAFDTLYPSEAANGDS</sequence>
<dbReference type="EMBL" id="PP179332">
    <property type="protein sequence ID" value="XAI71171.1"/>
    <property type="molecule type" value="Genomic_DNA"/>
</dbReference>